<accession>A0A1D2MGI7</accession>
<gene>
    <name evidence="1" type="ORF">Ocin01_14658</name>
</gene>
<organism evidence="1 2">
    <name type="scientific">Orchesella cincta</name>
    <name type="common">Springtail</name>
    <name type="synonym">Podura cincta</name>
    <dbReference type="NCBI Taxonomy" id="48709"/>
    <lineage>
        <taxon>Eukaryota</taxon>
        <taxon>Metazoa</taxon>
        <taxon>Ecdysozoa</taxon>
        <taxon>Arthropoda</taxon>
        <taxon>Hexapoda</taxon>
        <taxon>Collembola</taxon>
        <taxon>Entomobryomorpha</taxon>
        <taxon>Entomobryoidea</taxon>
        <taxon>Orchesellidae</taxon>
        <taxon>Orchesellinae</taxon>
        <taxon>Orchesella</taxon>
    </lineage>
</organism>
<comment type="caution">
    <text evidence="1">The sequence shown here is derived from an EMBL/GenBank/DDBJ whole genome shotgun (WGS) entry which is preliminary data.</text>
</comment>
<sequence length="465" mass="50891">LQADLGGTEILRPLKEIYGQPGIAGYLRQIFVLTDGAVFNTEGVIGITQINAHKVRVFSLGIGDAASHHPGGGSVGQVEMHGYIKFPPEPPACHHLVEGIAKAGGGTSAFVTQNKSIDKKVLNQLKNGLQPSLTEKTLLGYNKTVGIYTSNHISKQTVVYNGSQLLAFGIFRSECSTAVTFKALSPDGPLTIRVEHSSDNDVGTTGMLHQLAAVKLVRELELEIGALRFQDLDDVSGKEEEKKKEIEEIACKNGLTSKYTSYVAIDAKDNKPLMRNWPMAMETRYVRSQIAQGSVYQQQQSGLPCSSGFPQSGTFIPYIPGRNHTKSGRVHSYSNNANSYLSLEMPPQRLPMPESYIRWPPGESPPHLPPRRAKCSSSHGVFDYKLSETLGISLEKLNEDAKTHGLPEKVFATAIAIAFFTNKLATEKDVWELIVVKAKKWLSKNISDVTDIDSIISKVASRFVL</sequence>
<dbReference type="PANTHER" id="PTHR45737">
    <property type="entry name" value="VON WILLEBRAND FACTOR A DOMAIN-CONTAINING PROTEIN 5A"/>
    <property type="match status" value="1"/>
</dbReference>
<protein>
    <submittedName>
        <fullName evidence="1">von Willebrand factor A domain-containing protein 5A</fullName>
    </submittedName>
</protein>
<evidence type="ECO:0000313" key="2">
    <source>
        <dbReference type="Proteomes" id="UP000094527"/>
    </source>
</evidence>
<dbReference type="Proteomes" id="UP000094527">
    <property type="component" value="Unassembled WGS sequence"/>
</dbReference>
<dbReference type="EMBL" id="LJIJ01001353">
    <property type="protein sequence ID" value="ODM92021.1"/>
    <property type="molecule type" value="Genomic_DNA"/>
</dbReference>
<keyword evidence="2" id="KW-1185">Reference proteome</keyword>
<feature type="non-terminal residue" evidence="1">
    <location>
        <position position="1"/>
    </location>
</feature>
<name>A0A1D2MGI7_ORCCI</name>
<dbReference type="PANTHER" id="PTHR45737:SF6">
    <property type="entry name" value="VON WILLEBRAND FACTOR A DOMAIN-CONTAINING PROTEIN 5A"/>
    <property type="match status" value="1"/>
</dbReference>
<evidence type="ECO:0000313" key="1">
    <source>
        <dbReference type="EMBL" id="ODM92021.1"/>
    </source>
</evidence>
<dbReference type="OrthoDB" id="8279752at2759"/>
<dbReference type="STRING" id="48709.A0A1D2MGI7"/>
<reference evidence="1 2" key="1">
    <citation type="journal article" date="2016" name="Genome Biol. Evol.">
        <title>Gene Family Evolution Reflects Adaptation to Soil Environmental Stressors in the Genome of the Collembolan Orchesella cincta.</title>
        <authorList>
            <person name="Faddeeva-Vakhrusheva A."/>
            <person name="Derks M.F."/>
            <person name="Anvar S.Y."/>
            <person name="Agamennone V."/>
            <person name="Suring W."/>
            <person name="Smit S."/>
            <person name="van Straalen N.M."/>
            <person name="Roelofs D."/>
        </authorList>
    </citation>
    <scope>NUCLEOTIDE SEQUENCE [LARGE SCALE GENOMIC DNA]</scope>
    <source>
        <tissue evidence="1">Mixed pool</tissue>
    </source>
</reference>
<dbReference type="AlphaFoldDB" id="A0A1D2MGI7"/>
<proteinExistence type="predicted"/>